<evidence type="ECO:0000256" key="8">
    <source>
        <dbReference type="ARBA" id="ARBA00022777"/>
    </source>
</evidence>
<keyword evidence="11 12" id="KW-0472">Membrane</keyword>
<dbReference type="InterPro" id="IPR050428">
    <property type="entry name" value="TCS_sensor_his_kinase"/>
</dbReference>
<dbReference type="PROSITE" id="PS50109">
    <property type="entry name" value="HIS_KIN"/>
    <property type="match status" value="1"/>
</dbReference>
<dbReference type="InterPro" id="IPR029151">
    <property type="entry name" value="Sensor-like_sf"/>
</dbReference>
<dbReference type="InterPro" id="IPR005467">
    <property type="entry name" value="His_kinase_dom"/>
</dbReference>
<dbReference type="InterPro" id="IPR004358">
    <property type="entry name" value="Sig_transdc_His_kin-like_C"/>
</dbReference>
<dbReference type="SMART" id="SM00388">
    <property type="entry name" value="HisKA"/>
    <property type="match status" value="1"/>
</dbReference>
<dbReference type="Gene3D" id="6.10.340.10">
    <property type="match status" value="1"/>
</dbReference>
<dbReference type="SUPFAM" id="SSF47384">
    <property type="entry name" value="Homodimeric domain of signal transducing histidine kinase"/>
    <property type="match status" value="1"/>
</dbReference>
<evidence type="ECO:0000256" key="5">
    <source>
        <dbReference type="ARBA" id="ARBA00022553"/>
    </source>
</evidence>
<dbReference type="SMART" id="SM00304">
    <property type="entry name" value="HAMP"/>
    <property type="match status" value="1"/>
</dbReference>
<keyword evidence="10" id="KW-0902">Two-component regulatory system</keyword>
<dbReference type="SMART" id="SM00387">
    <property type="entry name" value="HATPase_c"/>
    <property type="match status" value="1"/>
</dbReference>
<evidence type="ECO:0000256" key="11">
    <source>
        <dbReference type="ARBA" id="ARBA00023136"/>
    </source>
</evidence>
<dbReference type="KEGG" id="dwd:DSCW_39870"/>
<evidence type="ECO:0000256" key="12">
    <source>
        <dbReference type="SAM" id="Phobius"/>
    </source>
</evidence>
<dbReference type="OrthoDB" id="9813151at2"/>
<keyword evidence="5" id="KW-0597">Phosphoprotein</keyword>
<protein>
    <recommendedName>
        <fullName evidence="3">histidine kinase</fullName>
        <ecNumber evidence="3">2.7.13.3</ecNumber>
    </recommendedName>
</protein>
<dbReference type="GO" id="GO:0005886">
    <property type="term" value="C:plasma membrane"/>
    <property type="evidence" value="ECO:0007669"/>
    <property type="project" value="UniProtKB-SubCell"/>
</dbReference>
<dbReference type="EMBL" id="AP021875">
    <property type="protein sequence ID" value="BBO76570.1"/>
    <property type="molecule type" value="Genomic_DNA"/>
</dbReference>
<evidence type="ECO:0000313" key="15">
    <source>
        <dbReference type="EMBL" id="BBO76570.1"/>
    </source>
</evidence>
<dbReference type="Gene3D" id="3.30.565.10">
    <property type="entry name" value="Histidine kinase-like ATPase, C-terminal domain"/>
    <property type="match status" value="1"/>
</dbReference>
<evidence type="ECO:0000259" key="14">
    <source>
        <dbReference type="PROSITE" id="PS50885"/>
    </source>
</evidence>
<dbReference type="CDD" id="cd00082">
    <property type="entry name" value="HisKA"/>
    <property type="match status" value="1"/>
</dbReference>
<comment type="subcellular location">
    <subcellularLocation>
        <location evidence="2">Cell membrane</location>
        <topology evidence="2">Multi-pass membrane protein</topology>
    </subcellularLocation>
</comment>
<dbReference type="PANTHER" id="PTHR45436">
    <property type="entry name" value="SENSOR HISTIDINE KINASE YKOH"/>
    <property type="match status" value="1"/>
</dbReference>
<gene>
    <name evidence="15" type="primary">creC</name>
    <name evidence="15" type="ORF">DSCW_39870</name>
</gene>
<evidence type="ECO:0000256" key="3">
    <source>
        <dbReference type="ARBA" id="ARBA00012438"/>
    </source>
</evidence>
<dbReference type="Gene3D" id="1.10.287.130">
    <property type="match status" value="1"/>
</dbReference>
<dbReference type="Pfam" id="PF00512">
    <property type="entry name" value="HisKA"/>
    <property type="match status" value="1"/>
</dbReference>
<keyword evidence="4" id="KW-1003">Cell membrane</keyword>
<evidence type="ECO:0000256" key="1">
    <source>
        <dbReference type="ARBA" id="ARBA00000085"/>
    </source>
</evidence>
<dbReference type="SUPFAM" id="SSF103190">
    <property type="entry name" value="Sensory domain-like"/>
    <property type="match status" value="1"/>
</dbReference>
<dbReference type="RefSeq" id="WP_155305388.1">
    <property type="nucleotide sequence ID" value="NZ_AP021875.1"/>
</dbReference>
<dbReference type="Proteomes" id="UP000427769">
    <property type="component" value="Chromosome"/>
</dbReference>
<sequence>MKLGLRIFGCYLVIFCICFAVPVGWMLDTLRTRYLEGVEDPLVDQAHILAGVVGRMMADGRFDAARFYETFDAVYNRPLDVRIYHLAKTVVDPVVYITDAKGRVLFHSRDPGQVGADYRRWRDVSLTLDGAYGARTTLADPNDPTSSMLIVAAPIMVDGTLAGVLSVGKPTTNINSFLEHAKPRMIQVAVFAVVMAVALGYLVALWITRPIKRMTDYAHAVSDGRPAVFPRLDRTEIGIMGRALQKMQATLEGKAYVERYVQQLTHELKSPLSAIRASAELLEEEVPPERRRRFLTHIHTEAGRISDIVERMLTLSALENQPQLDRREKVDLSSLVRDVIESKQPMIMARNISVSVDIDETTRVVGDAFWLRQAVANLVQNAIDFSRSGGEIAIRSASDDHAVQLCIEDSGATIPAYALKKIFDKFYSLKRPDSGRKSTGLGLNLVRQVAALHGGEITLQNCSSVGVRAVLTLPTKRR</sequence>
<dbReference type="SUPFAM" id="SSF158472">
    <property type="entry name" value="HAMP domain-like"/>
    <property type="match status" value="1"/>
</dbReference>
<keyword evidence="8 15" id="KW-0418">Kinase</keyword>
<dbReference type="SUPFAM" id="SSF55874">
    <property type="entry name" value="ATPase domain of HSP90 chaperone/DNA topoisomerase II/histidine kinase"/>
    <property type="match status" value="1"/>
</dbReference>
<dbReference type="Pfam" id="PF00672">
    <property type="entry name" value="HAMP"/>
    <property type="match status" value="1"/>
</dbReference>
<comment type="catalytic activity">
    <reaction evidence="1">
        <text>ATP + protein L-histidine = ADP + protein N-phospho-L-histidine.</text>
        <dbReference type="EC" id="2.7.13.3"/>
    </reaction>
</comment>
<evidence type="ECO:0000259" key="13">
    <source>
        <dbReference type="PROSITE" id="PS50109"/>
    </source>
</evidence>
<evidence type="ECO:0000256" key="7">
    <source>
        <dbReference type="ARBA" id="ARBA00022692"/>
    </source>
</evidence>
<name>A0A5K7Z741_9BACT</name>
<keyword evidence="16" id="KW-1185">Reference proteome</keyword>
<feature type="domain" description="HAMP" evidence="14">
    <location>
        <begin position="205"/>
        <end position="256"/>
    </location>
</feature>
<dbReference type="PROSITE" id="PS50885">
    <property type="entry name" value="HAMP"/>
    <property type="match status" value="1"/>
</dbReference>
<keyword evidence="9 12" id="KW-1133">Transmembrane helix</keyword>
<evidence type="ECO:0000256" key="6">
    <source>
        <dbReference type="ARBA" id="ARBA00022679"/>
    </source>
</evidence>
<keyword evidence="7 12" id="KW-0812">Transmembrane</keyword>
<dbReference type="GO" id="GO:0000155">
    <property type="term" value="F:phosphorelay sensor kinase activity"/>
    <property type="evidence" value="ECO:0007669"/>
    <property type="project" value="InterPro"/>
</dbReference>
<evidence type="ECO:0000313" key="16">
    <source>
        <dbReference type="Proteomes" id="UP000427769"/>
    </source>
</evidence>
<dbReference type="CDD" id="cd06225">
    <property type="entry name" value="HAMP"/>
    <property type="match status" value="1"/>
</dbReference>
<reference evidence="15 16" key="1">
    <citation type="submission" date="2019-11" db="EMBL/GenBank/DDBJ databases">
        <title>Comparative genomics of hydrocarbon-degrading Desulfosarcina strains.</title>
        <authorList>
            <person name="Watanabe M."/>
            <person name="Kojima H."/>
            <person name="Fukui M."/>
        </authorList>
    </citation>
    <scope>NUCLEOTIDE SEQUENCE [LARGE SCALE GENOMIC DNA]</scope>
    <source>
        <strain evidence="15 16">PP31</strain>
    </source>
</reference>
<dbReference type="InterPro" id="IPR003660">
    <property type="entry name" value="HAMP_dom"/>
</dbReference>
<accession>A0A5K7Z741</accession>
<dbReference type="PRINTS" id="PR00344">
    <property type="entry name" value="BCTRLSENSOR"/>
</dbReference>
<dbReference type="AlphaFoldDB" id="A0A5K7Z741"/>
<evidence type="ECO:0000256" key="9">
    <source>
        <dbReference type="ARBA" id="ARBA00022989"/>
    </source>
</evidence>
<evidence type="ECO:0000256" key="10">
    <source>
        <dbReference type="ARBA" id="ARBA00023012"/>
    </source>
</evidence>
<dbReference type="Pfam" id="PF02518">
    <property type="entry name" value="HATPase_c"/>
    <property type="match status" value="1"/>
</dbReference>
<dbReference type="InterPro" id="IPR003594">
    <property type="entry name" value="HATPase_dom"/>
</dbReference>
<proteinExistence type="predicted"/>
<dbReference type="InterPro" id="IPR036890">
    <property type="entry name" value="HATPase_C_sf"/>
</dbReference>
<evidence type="ECO:0000256" key="2">
    <source>
        <dbReference type="ARBA" id="ARBA00004651"/>
    </source>
</evidence>
<dbReference type="PANTHER" id="PTHR45436:SF10">
    <property type="entry name" value="HISTIDINE KINASE"/>
    <property type="match status" value="1"/>
</dbReference>
<dbReference type="NCBIfam" id="NF008312">
    <property type="entry name" value="PRK11100.1"/>
    <property type="match status" value="1"/>
</dbReference>
<feature type="domain" description="Histidine kinase" evidence="13">
    <location>
        <begin position="263"/>
        <end position="477"/>
    </location>
</feature>
<feature type="transmembrane region" description="Helical" evidence="12">
    <location>
        <begin position="188"/>
        <end position="207"/>
    </location>
</feature>
<dbReference type="InterPro" id="IPR036097">
    <property type="entry name" value="HisK_dim/P_sf"/>
</dbReference>
<dbReference type="InterPro" id="IPR003661">
    <property type="entry name" value="HisK_dim/P_dom"/>
</dbReference>
<evidence type="ECO:0000256" key="4">
    <source>
        <dbReference type="ARBA" id="ARBA00022475"/>
    </source>
</evidence>
<dbReference type="EC" id="2.7.13.3" evidence="3"/>
<organism evidence="15 16">
    <name type="scientific">Desulfosarcina widdelii</name>
    <dbReference type="NCBI Taxonomy" id="947919"/>
    <lineage>
        <taxon>Bacteria</taxon>
        <taxon>Pseudomonadati</taxon>
        <taxon>Thermodesulfobacteriota</taxon>
        <taxon>Desulfobacteria</taxon>
        <taxon>Desulfobacterales</taxon>
        <taxon>Desulfosarcinaceae</taxon>
        <taxon>Desulfosarcina</taxon>
    </lineage>
</organism>
<keyword evidence="6" id="KW-0808">Transferase</keyword>
<feature type="transmembrane region" description="Helical" evidence="12">
    <location>
        <begin position="7"/>
        <end position="27"/>
    </location>
</feature>